<keyword evidence="3" id="KW-1185">Reference proteome</keyword>
<comment type="caution">
    <text evidence="2">The sequence shown here is derived from an EMBL/GenBank/DDBJ whole genome shotgun (WGS) entry which is preliminary data.</text>
</comment>
<reference evidence="2" key="1">
    <citation type="submission" date="2023-07" db="EMBL/GenBank/DDBJ databases">
        <title>draft genome sequence of fig (Ficus carica).</title>
        <authorList>
            <person name="Takahashi T."/>
            <person name="Nishimura K."/>
        </authorList>
    </citation>
    <scope>NUCLEOTIDE SEQUENCE</scope>
</reference>
<dbReference type="AlphaFoldDB" id="A0AA87ZUH9"/>
<feature type="region of interest" description="Disordered" evidence="1">
    <location>
        <begin position="50"/>
        <end position="72"/>
    </location>
</feature>
<organism evidence="2 3">
    <name type="scientific">Ficus carica</name>
    <name type="common">Common fig</name>
    <dbReference type="NCBI Taxonomy" id="3494"/>
    <lineage>
        <taxon>Eukaryota</taxon>
        <taxon>Viridiplantae</taxon>
        <taxon>Streptophyta</taxon>
        <taxon>Embryophyta</taxon>
        <taxon>Tracheophyta</taxon>
        <taxon>Spermatophyta</taxon>
        <taxon>Magnoliopsida</taxon>
        <taxon>eudicotyledons</taxon>
        <taxon>Gunneridae</taxon>
        <taxon>Pentapetalae</taxon>
        <taxon>rosids</taxon>
        <taxon>fabids</taxon>
        <taxon>Rosales</taxon>
        <taxon>Moraceae</taxon>
        <taxon>Ficeae</taxon>
        <taxon>Ficus</taxon>
    </lineage>
</organism>
<protein>
    <submittedName>
        <fullName evidence="2">Uncharacterized protein</fullName>
    </submittedName>
</protein>
<gene>
    <name evidence="2" type="ORF">TIFTF001_009900</name>
</gene>
<evidence type="ECO:0000313" key="3">
    <source>
        <dbReference type="Proteomes" id="UP001187192"/>
    </source>
</evidence>
<sequence length="72" mass="8051">MSGELAYCASTAVAQEGYSTDETCRVIEDSLGHGRESLGGDRRGFELVRSEEGWKKESEEEREAKYGERTET</sequence>
<accession>A0AA87ZUH9</accession>
<evidence type="ECO:0000313" key="2">
    <source>
        <dbReference type="EMBL" id="GMN40667.1"/>
    </source>
</evidence>
<evidence type="ECO:0000256" key="1">
    <source>
        <dbReference type="SAM" id="MobiDB-lite"/>
    </source>
</evidence>
<dbReference type="Proteomes" id="UP001187192">
    <property type="component" value="Unassembled WGS sequence"/>
</dbReference>
<dbReference type="EMBL" id="BTGU01000011">
    <property type="protein sequence ID" value="GMN40667.1"/>
    <property type="molecule type" value="Genomic_DNA"/>
</dbReference>
<name>A0AA87ZUH9_FICCA</name>
<proteinExistence type="predicted"/>